<dbReference type="Gene3D" id="1.10.150.900">
    <property type="match status" value="1"/>
</dbReference>
<gene>
    <name evidence="8" type="ORF">ACFQBQ_04115</name>
</gene>
<dbReference type="Pfam" id="PF01546">
    <property type="entry name" value="Peptidase_M20"/>
    <property type="match status" value="1"/>
</dbReference>
<feature type="domain" description="Peptidase M20 dimerisation" evidence="7">
    <location>
        <begin position="217"/>
        <end position="362"/>
    </location>
</feature>
<name>A0ABW1Z5U5_9BACT</name>
<protein>
    <submittedName>
        <fullName evidence="8">M20/M25/M40 family metallo-hydrolase</fullName>
    </submittedName>
</protein>
<dbReference type="Proteomes" id="UP001596391">
    <property type="component" value="Unassembled WGS sequence"/>
</dbReference>
<dbReference type="SUPFAM" id="SSF53187">
    <property type="entry name" value="Zn-dependent exopeptidases"/>
    <property type="match status" value="1"/>
</dbReference>
<keyword evidence="9" id="KW-1185">Reference proteome</keyword>
<evidence type="ECO:0000256" key="4">
    <source>
        <dbReference type="ARBA" id="ARBA00022801"/>
    </source>
</evidence>
<keyword evidence="5" id="KW-0862">Zinc</keyword>
<dbReference type="PANTHER" id="PTHR45962:SF1">
    <property type="entry name" value="N-FATTY-ACYL-AMINO ACID SYNTHASE_HYDROLASE PM20D1"/>
    <property type="match status" value="1"/>
</dbReference>
<evidence type="ECO:0000256" key="6">
    <source>
        <dbReference type="SAM" id="SignalP"/>
    </source>
</evidence>
<evidence type="ECO:0000256" key="1">
    <source>
        <dbReference type="ARBA" id="ARBA00006247"/>
    </source>
</evidence>
<organism evidence="8 9">
    <name type="scientific">Granulicella cerasi</name>
    <dbReference type="NCBI Taxonomy" id="741063"/>
    <lineage>
        <taxon>Bacteria</taxon>
        <taxon>Pseudomonadati</taxon>
        <taxon>Acidobacteriota</taxon>
        <taxon>Terriglobia</taxon>
        <taxon>Terriglobales</taxon>
        <taxon>Acidobacteriaceae</taxon>
        <taxon>Granulicella</taxon>
    </lineage>
</organism>
<evidence type="ECO:0000313" key="9">
    <source>
        <dbReference type="Proteomes" id="UP001596391"/>
    </source>
</evidence>
<dbReference type="SUPFAM" id="SSF55031">
    <property type="entry name" value="Bacterial exopeptidase dimerisation domain"/>
    <property type="match status" value="1"/>
</dbReference>
<evidence type="ECO:0000313" key="8">
    <source>
        <dbReference type="EMBL" id="MFC6644789.1"/>
    </source>
</evidence>
<dbReference type="PANTHER" id="PTHR45962">
    <property type="entry name" value="N-FATTY-ACYL-AMINO ACID SYNTHASE/HYDROLASE PM20D1"/>
    <property type="match status" value="1"/>
</dbReference>
<feature type="chain" id="PRO_5045260500" evidence="6">
    <location>
        <begin position="21"/>
        <end position="476"/>
    </location>
</feature>
<comment type="similarity">
    <text evidence="1">Belongs to the peptidase M20A family.</text>
</comment>
<sequence length="476" mass="51016">MRRLAMVAALCAGVAASAVAQVKAPAGQDAFAREVLKTLIETNTTHSTGSTTTAAEKMREVLLKAGFPAGDMVIVGPNDKRMNLVARYRSPKPTAKPLLVIIHLDVVEAKRADWTMDPFVLNETDGYFYGRGTQDVKSGVAAYVVALAELKKAGWQPKRDIILALTADEESGGNNGVAWLLKNRRDLVNAEVVVNPDAGGLVLRKGKASELELEATEKTYADYTLRVTNPGGHSSLPVPDNAIYAEAAALGKIEHAPFPVELNAVTRAYYEQEQKLAPPARAALIARVLQTPMDTAAAAELSAKFPGDNAALHTTCVATMIKGGHAPNALPGSVDANVNCRILPGHSLEEVRQQLVAKIDDPRVKVLFRGDDDVDTIAAPSKPLMVPPVPRADVMEPLRATVDSMWPGLPILPKMEAGASDSIYTMGEGIPSYGFSPIGIEAGDDRAHGRDERIPVKGYYDGVEFTRRFVKALGDR</sequence>
<dbReference type="Gene3D" id="3.30.70.360">
    <property type="match status" value="1"/>
</dbReference>
<feature type="signal peptide" evidence="6">
    <location>
        <begin position="1"/>
        <end position="20"/>
    </location>
</feature>
<dbReference type="NCBIfam" id="NF006596">
    <property type="entry name" value="PRK09133.1"/>
    <property type="match status" value="1"/>
</dbReference>
<keyword evidence="6" id="KW-0732">Signal</keyword>
<dbReference type="RefSeq" id="WP_263372659.1">
    <property type="nucleotide sequence ID" value="NZ_JAGSYD010000006.1"/>
</dbReference>
<evidence type="ECO:0000256" key="5">
    <source>
        <dbReference type="ARBA" id="ARBA00022833"/>
    </source>
</evidence>
<dbReference type="InterPro" id="IPR001261">
    <property type="entry name" value="ArgE/DapE_CS"/>
</dbReference>
<accession>A0ABW1Z5U5</accession>
<dbReference type="InterPro" id="IPR002933">
    <property type="entry name" value="Peptidase_M20"/>
</dbReference>
<dbReference type="InterPro" id="IPR047177">
    <property type="entry name" value="Pept_M20A"/>
</dbReference>
<keyword evidence="3" id="KW-0479">Metal-binding</keyword>
<evidence type="ECO:0000259" key="7">
    <source>
        <dbReference type="Pfam" id="PF07687"/>
    </source>
</evidence>
<dbReference type="Pfam" id="PF07687">
    <property type="entry name" value="M20_dimer"/>
    <property type="match status" value="1"/>
</dbReference>
<dbReference type="InterPro" id="IPR036264">
    <property type="entry name" value="Bact_exopeptidase_dim_dom"/>
</dbReference>
<keyword evidence="4" id="KW-0378">Hydrolase</keyword>
<keyword evidence="2" id="KW-0645">Protease</keyword>
<proteinExistence type="inferred from homology"/>
<evidence type="ECO:0000256" key="3">
    <source>
        <dbReference type="ARBA" id="ARBA00022723"/>
    </source>
</evidence>
<dbReference type="InterPro" id="IPR011650">
    <property type="entry name" value="Peptidase_M20_dimer"/>
</dbReference>
<dbReference type="Gene3D" id="3.40.630.10">
    <property type="entry name" value="Zn peptidases"/>
    <property type="match status" value="1"/>
</dbReference>
<dbReference type="EMBL" id="JBHSWI010000001">
    <property type="protein sequence ID" value="MFC6644789.1"/>
    <property type="molecule type" value="Genomic_DNA"/>
</dbReference>
<evidence type="ECO:0000256" key="2">
    <source>
        <dbReference type="ARBA" id="ARBA00022670"/>
    </source>
</evidence>
<reference evidence="9" key="1">
    <citation type="journal article" date="2019" name="Int. J. Syst. Evol. Microbiol.">
        <title>The Global Catalogue of Microorganisms (GCM) 10K type strain sequencing project: providing services to taxonomists for standard genome sequencing and annotation.</title>
        <authorList>
            <consortium name="The Broad Institute Genomics Platform"/>
            <consortium name="The Broad Institute Genome Sequencing Center for Infectious Disease"/>
            <person name="Wu L."/>
            <person name="Ma J."/>
        </authorList>
    </citation>
    <scope>NUCLEOTIDE SEQUENCE [LARGE SCALE GENOMIC DNA]</scope>
    <source>
        <strain evidence="9">CGMCC 1.16026</strain>
    </source>
</reference>
<dbReference type="PROSITE" id="PS00759">
    <property type="entry name" value="ARGE_DAPE_CPG2_2"/>
    <property type="match status" value="1"/>
</dbReference>
<comment type="caution">
    <text evidence="8">The sequence shown here is derived from an EMBL/GenBank/DDBJ whole genome shotgun (WGS) entry which is preliminary data.</text>
</comment>